<dbReference type="RefSeq" id="WP_066323248.1">
    <property type="nucleotide sequence ID" value="NZ_CP015438.1"/>
</dbReference>
<gene>
    <name evidence="1" type="ORF">GFC30_1112</name>
</gene>
<dbReference type="KEGG" id="aamy:GFC30_1112"/>
<dbReference type="AlphaFoldDB" id="A0A167TE60"/>
<reference evidence="1 2" key="1">
    <citation type="journal article" date="2006" name="Syst. Appl. Microbiol.">
        <title>Anoxybacillus amylolyticus sp. nov., a thermophilic amylase producing bacterium isolated from Mount Rittmann (Antarctica).</title>
        <authorList>
            <person name="Poli A."/>
            <person name="Esposito E."/>
            <person name="Lama L."/>
            <person name="Orlando P."/>
            <person name="Nicolaus G."/>
            <person name="de Appolonia F."/>
            <person name="Gambacorta A."/>
            <person name="Nicolaus B."/>
        </authorList>
    </citation>
    <scope>NUCLEOTIDE SEQUENCE [LARGE SCALE GENOMIC DNA]</scope>
    <source>
        <strain evidence="1 2">DSM 15939</strain>
    </source>
</reference>
<accession>A0A167TE60</accession>
<dbReference type="OrthoDB" id="5120820at2"/>
<proteinExistence type="predicted"/>
<dbReference type="Proteomes" id="UP000076865">
    <property type="component" value="Chromosome"/>
</dbReference>
<protein>
    <submittedName>
        <fullName evidence="1">Immunity 42 family protein</fullName>
    </submittedName>
</protein>
<evidence type="ECO:0000313" key="2">
    <source>
        <dbReference type="Proteomes" id="UP000076865"/>
    </source>
</evidence>
<name>A0A167TE60_9BACL</name>
<dbReference type="Pfam" id="PF15601">
    <property type="entry name" value="Imm70"/>
    <property type="match status" value="1"/>
</dbReference>
<sequence length="138" mass="16040">MAVGILVDCFFYELGHSDFVHSFFSTISYHLEKEGWGTKYPLLMNDLYYDKLNWENISVARTNLIEIEQELSTYSPESVIWDIDDISQKPPWGDKFSSKVTNLANYFATTDGKTFFEVIRTAMDVAEEDKCDMKIHKL</sequence>
<dbReference type="InterPro" id="IPR028185">
    <property type="entry name" value="Imm70"/>
</dbReference>
<dbReference type="PATRIC" id="fig|294699.3.peg.1112"/>
<organism evidence="1 2">
    <name type="scientific">Anoxybacteroides amylolyticum</name>
    <dbReference type="NCBI Taxonomy" id="294699"/>
    <lineage>
        <taxon>Bacteria</taxon>
        <taxon>Bacillati</taxon>
        <taxon>Bacillota</taxon>
        <taxon>Bacilli</taxon>
        <taxon>Bacillales</taxon>
        <taxon>Anoxybacillaceae</taxon>
        <taxon>Anoxybacteroides</taxon>
    </lineage>
</organism>
<dbReference type="EMBL" id="CP015438">
    <property type="protein sequence ID" value="ANB60314.1"/>
    <property type="molecule type" value="Genomic_DNA"/>
</dbReference>
<keyword evidence="2" id="KW-1185">Reference proteome</keyword>
<evidence type="ECO:0000313" key="1">
    <source>
        <dbReference type="EMBL" id="ANB60314.1"/>
    </source>
</evidence>